<dbReference type="GO" id="GO:0015379">
    <property type="term" value="F:potassium:chloride symporter activity"/>
    <property type="evidence" value="ECO:0007669"/>
    <property type="project" value="InterPro"/>
</dbReference>
<sequence length="447" mass="48326">MLSRLTERKSLSPALIIMGGFILISLLGAGLLATPWVTQSQEGTPFLDAWFTAVSAVCVTGNVTVNTLDHWNIWGWTVILCLIEVGGLGFMTLWVTIYVFMGKRVDLKAQQVVLESLNISDLSQVHALLSYILRFAMTVQGIGAFLLAWAWVPEHGWGMGLYHAVFHSVSAFCNAGFDLFGESLVGYQDHPLVVLTITALIVIGGLGFIVCRDLLAYPKNHQLLWHSKIVLSATGLLLLGGTLLFAWTEHGTGLLDRHPAGIRWMNYLFLAVTPRTAGFATIDYTHLSHAGILLTLILMFIGASSGSTGGGLKTTTVVVLIVQAFSGVRSRGAMIFKRGISREAMVKAVFMFTAGMLLISLASFILLSTEQIPAGFGLEYILMEVVSCFSTVGLSLGLSANLTAIGKVVLIVMMLIGRIGLLTVFWAINLSRTPSKVKHPLGNLMIG</sequence>
<keyword evidence="7 10" id="KW-1133">Transmembrane helix</keyword>
<proteinExistence type="predicted"/>
<gene>
    <name evidence="11" type="ORF">HMPREF9708_00731</name>
</gene>
<evidence type="ECO:0000256" key="8">
    <source>
        <dbReference type="ARBA" id="ARBA00023065"/>
    </source>
</evidence>
<dbReference type="InterPro" id="IPR003445">
    <property type="entry name" value="Cat_transpt"/>
</dbReference>
<keyword evidence="3" id="KW-1003">Cell membrane</keyword>
<dbReference type="PANTHER" id="PTHR32024:SF1">
    <property type="entry name" value="KTR SYSTEM POTASSIUM UPTAKE PROTEIN B"/>
    <property type="match status" value="1"/>
</dbReference>
<dbReference type="InterPro" id="IPR004772">
    <property type="entry name" value="TrkH"/>
</dbReference>
<dbReference type="GO" id="GO:0005886">
    <property type="term" value="C:plasma membrane"/>
    <property type="evidence" value="ECO:0007669"/>
    <property type="project" value="UniProtKB-SubCell"/>
</dbReference>
<keyword evidence="2" id="KW-0813">Transport</keyword>
<feature type="transmembrane region" description="Helical" evidence="10">
    <location>
        <begin position="408"/>
        <end position="428"/>
    </location>
</feature>
<feature type="transmembrane region" description="Helical" evidence="10">
    <location>
        <begin position="223"/>
        <end position="247"/>
    </location>
</feature>
<feature type="transmembrane region" description="Helical" evidence="10">
    <location>
        <begin position="292"/>
        <end position="311"/>
    </location>
</feature>
<dbReference type="HOGENOM" id="CLU_026429_0_1_9"/>
<dbReference type="PANTHER" id="PTHR32024">
    <property type="entry name" value="TRK SYSTEM POTASSIUM UPTAKE PROTEIN TRKG-RELATED"/>
    <property type="match status" value="1"/>
</dbReference>
<dbReference type="Pfam" id="PF02386">
    <property type="entry name" value="TrkH"/>
    <property type="match status" value="1"/>
</dbReference>
<evidence type="ECO:0000256" key="5">
    <source>
        <dbReference type="ARBA" id="ARBA00022692"/>
    </source>
</evidence>
<dbReference type="OrthoDB" id="9810952at2"/>
<keyword evidence="6" id="KW-0630">Potassium</keyword>
<comment type="caution">
    <text evidence="11">The sequence shown here is derived from an EMBL/GenBank/DDBJ whole genome shotgun (WGS) entry which is preliminary data.</text>
</comment>
<dbReference type="AlphaFoldDB" id="H3NIP2"/>
<keyword evidence="4" id="KW-0633">Potassium transport</keyword>
<comment type="subcellular location">
    <subcellularLocation>
        <location evidence="1">Cell membrane</location>
        <topology evidence="1">Multi-pass membrane protein</topology>
    </subcellularLocation>
</comment>
<keyword evidence="5 10" id="KW-0812">Transmembrane</keyword>
<dbReference type="PATRIC" id="fig|883113.3.peg.729"/>
<dbReference type="EMBL" id="AGEG01000009">
    <property type="protein sequence ID" value="EHR37170.1"/>
    <property type="molecule type" value="Genomic_DNA"/>
</dbReference>
<keyword evidence="12" id="KW-1185">Reference proteome</keyword>
<keyword evidence="8" id="KW-0406">Ion transport</keyword>
<evidence type="ECO:0000256" key="3">
    <source>
        <dbReference type="ARBA" id="ARBA00022475"/>
    </source>
</evidence>
<dbReference type="Proteomes" id="UP000006190">
    <property type="component" value="Unassembled WGS sequence"/>
</dbReference>
<feature type="transmembrane region" description="Helical" evidence="10">
    <location>
        <begin position="131"/>
        <end position="152"/>
    </location>
</feature>
<feature type="transmembrane region" description="Helical" evidence="10">
    <location>
        <begin position="380"/>
        <end position="401"/>
    </location>
</feature>
<feature type="transmembrane region" description="Helical" evidence="10">
    <location>
        <begin position="348"/>
        <end position="368"/>
    </location>
</feature>
<evidence type="ECO:0000256" key="10">
    <source>
        <dbReference type="SAM" id="Phobius"/>
    </source>
</evidence>
<dbReference type="RefSeq" id="WP_006308758.1">
    <property type="nucleotide sequence ID" value="NZ_JH601133.1"/>
</dbReference>
<reference evidence="11 12" key="1">
    <citation type="submission" date="2012-01" db="EMBL/GenBank/DDBJ databases">
        <title>The Genome Sequence of Facklamia languida CCUG 37842.</title>
        <authorList>
            <consortium name="The Broad Institute Genome Sequencing Platform"/>
            <person name="Earl A."/>
            <person name="Ward D."/>
            <person name="Feldgarden M."/>
            <person name="Gevers D."/>
            <person name="Huys G."/>
            <person name="Young S.K."/>
            <person name="Zeng Q."/>
            <person name="Gargeya S."/>
            <person name="Fitzgerald M."/>
            <person name="Haas B."/>
            <person name="Abouelleil A."/>
            <person name="Alvarado L."/>
            <person name="Arachchi H.M."/>
            <person name="Berlin A."/>
            <person name="Chapman S.B."/>
            <person name="Gearin G."/>
            <person name="Goldberg J."/>
            <person name="Griggs A."/>
            <person name="Gujja S."/>
            <person name="Hansen M."/>
            <person name="Heiman D."/>
            <person name="Howarth C."/>
            <person name="Larimer J."/>
            <person name="Lui A."/>
            <person name="MacDonald P.J.P."/>
            <person name="McCowen C."/>
            <person name="Montmayeur A."/>
            <person name="Murphy C."/>
            <person name="Neiman D."/>
            <person name="Pearson M."/>
            <person name="Priest M."/>
            <person name="Roberts A."/>
            <person name="Saif S."/>
            <person name="Shea T."/>
            <person name="Sisk P."/>
            <person name="Stolte C."/>
            <person name="Sykes S."/>
            <person name="Wortman J."/>
            <person name="Nusbaum C."/>
            <person name="Birren B."/>
        </authorList>
    </citation>
    <scope>NUCLEOTIDE SEQUENCE [LARGE SCALE GENOMIC DNA]</scope>
    <source>
        <strain evidence="11 12">CCUG 37842</strain>
    </source>
</reference>
<evidence type="ECO:0000256" key="7">
    <source>
        <dbReference type="ARBA" id="ARBA00022989"/>
    </source>
</evidence>
<evidence type="ECO:0000256" key="2">
    <source>
        <dbReference type="ARBA" id="ARBA00022448"/>
    </source>
</evidence>
<dbReference type="eggNOG" id="COG0168">
    <property type="taxonomic scope" value="Bacteria"/>
</dbReference>
<evidence type="ECO:0000256" key="9">
    <source>
        <dbReference type="ARBA" id="ARBA00023136"/>
    </source>
</evidence>
<feature type="transmembrane region" description="Helical" evidence="10">
    <location>
        <begin position="192"/>
        <end position="211"/>
    </location>
</feature>
<keyword evidence="9 10" id="KW-0472">Membrane</keyword>
<evidence type="ECO:0000256" key="4">
    <source>
        <dbReference type="ARBA" id="ARBA00022538"/>
    </source>
</evidence>
<name>H3NIP2_9LACT</name>
<feature type="transmembrane region" description="Helical" evidence="10">
    <location>
        <begin position="73"/>
        <end position="100"/>
    </location>
</feature>
<feature type="transmembrane region" description="Helical" evidence="10">
    <location>
        <begin position="12"/>
        <end position="37"/>
    </location>
</feature>
<accession>H3NIP2</accession>
<evidence type="ECO:0000313" key="11">
    <source>
        <dbReference type="EMBL" id="EHR37170.1"/>
    </source>
</evidence>
<protein>
    <submittedName>
        <fullName evidence="11">TrkH family potassium uptake protein</fullName>
    </submittedName>
</protein>
<evidence type="ECO:0000256" key="6">
    <source>
        <dbReference type="ARBA" id="ARBA00022958"/>
    </source>
</evidence>
<evidence type="ECO:0000313" key="12">
    <source>
        <dbReference type="Proteomes" id="UP000006190"/>
    </source>
</evidence>
<organism evidence="11 12">
    <name type="scientific">Facklamia languida CCUG 37842</name>
    <dbReference type="NCBI Taxonomy" id="883113"/>
    <lineage>
        <taxon>Bacteria</taxon>
        <taxon>Bacillati</taxon>
        <taxon>Bacillota</taxon>
        <taxon>Bacilli</taxon>
        <taxon>Lactobacillales</taxon>
        <taxon>Aerococcaceae</taxon>
        <taxon>Facklamia</taxon>
    </lineage>
</organism>
<dbReference type="STRING" id="883113.HMPREF9708_00731"/>
<evidence type="ECO:0000256" key="1">
    <source>
        <dbReference type="ARBA" id="ARBA00004651"/>
    </source>
</evidence>
<dbReference type="NCBIfam" id="TIGR00933">
    <property type="entry name" value="2a38"/>
    <property type="match status" value="1"/>
</dbReference>